<dbReference type="InterPro" id="IPR029058">
    <property type="entry name" value="AB_hydrolase_fold"/>
</dbReference>
<gene>
    <name evidence="2" type="ORF">C1SCF055_LOCUS32061</name>
</gene>
<dbReference type="Gene3D" id="3.40.50.1820">
    <property type="entry name" value="alpha/beta hydrolase"/>
    <property type="match status" value="1"/>
</dbReference>
<dbReference type="InterPro" id="IPR015943">
    <property type="entry name" value="WD40/YVTN_repeat-like_dom_sf"/>
</dbReference>
<dbReference type="EMBL" id="CAMXCT030003820">
    <property type="protein sequence ID" value="CAL4793733.1"/>
    <property type="molecule type" value="Genomic_DNA"/>
</dbReference>
<evidence type="ECO:0000259" key="1">
    <source>
        <dbReference type="Pfam" id="PF01764"/>
    </source>
</evidence>
<proteinExistence type="predicted"/>
<dbReference type="AlphaFoldDB" id="A0A9P1DB09"/>
<feature type="domain" description="Fungal lipase-type" evidence="1">
    <location>
        <begin position="465"/>
        <end position="568"/>
    </location>
</feature>
<evidence type="ECO:0000313" key="4">
    <source>
        <dbReference type="EMBL" id="CAL4793733.1"/>
    </source>
</evidence>
<protein>
    <submittedName>
        <fullName evidence="4">Fungal lipase-like domain-containing protein</fullName>
    </submittedName>
</protein>
<organism evidence="2">
    <name type="scientific">Cladocopium goreaui</name>
    <dbReference type="NCBI Taxonomy" id="2562237"/>
    <lineage>
        <taxon>Eukaryota</taxon>
        <taxon>Sar</taxon>
        <taxon>Alveolata</taxon>
        <taxon>Dinophyceae</taxon>
        <taxon>Suessiales</taxon>
        <taxon>Symbiodiniaceae</taxon>
        <taxon>Cladocopium</taxon>
    </lineage>
</organism>
<reference evidence="2" key="1">
    <citation type="submission" date="2022-10" db="EMBL/GenBank/DDBJ databases">
        <authorList>
            <person name="Chen Y."/>
            <person name="Dougan E. K."/>
            <person name="Chan C."/>
            <person name="Rhodes N."/>
            <person name="Thang M."/>
        </authorList>
    </citation>
    <scope>NUCLEOTIDE SEQUENCE</scope>
</reference>
<sequence length="700" mass="77809">MKKSRKRDYWQGFTTKESRKRDFGQAFTIDLPSDIWAGRDDKFASRCSANGHVVAVPCNAKKILVVDPASPHAFAIELPSGINAQTADKFLSSCSVNGQVVAVPFKAKKILVVDPQSREAFTIDLPSGIKADRRDRGKFACSCVVNGQVVAVPFDAEKILVVDPLSRQAFAIALPPAVFAKGRAKFRTSAVVNGQVVAVPNDAEEILVVDPASSEAFTIELPLDIDEERLDKFKSSCSVNGQVVAVPYSAERVLVVDPTSRQAFAISAGGWQRFRSSCVLNGQVVAGPCNDRKQTLVVDPSSRRAFTRFLPSGNPAEQRDFDFLPRCSVHGHVVAVPCDAAKIRLLCSRSLRLGLPTSDVHTTPQFVDLVAALLSFWIYTDDPEPPTLEHALFEVHAWGEPTQVGRPVRLRGVIADLPVGKVFFIVFRRTSGLLDFENWNLEPVYVSDDFFASRGATYAMACIRLWIECLSPARFRFLRENGVKRIVFAGHSVGGVYAQLCLEMWWRTLQANTPRRIYHYLSSFDIQCITFGAPMVFGGSSKEASQFKDFAKERAVNYIHADDTCPRAWGALNLRDFVEKATVAVNKGLMDPHGSIKGSSSPKVVEEMATKFLKRPDFNVTEDLAKKYEHFVPLRILSSKKEPDSWKDFQLTPECFENHSVLAYVNKLFDAFDASRPECHIHRHVHETPESEHWPSTLGA</sequence>
<dbReference type="Pfam" id="PF01764">
    <property type="entry name" value="Lipase_3"/>
    <property type="match status" value="1"/>
</dbReference>
<dbReference type="InterPro" id="IPR002921">
    <property type="entry name" value="Fungal_lipase-type"/>
</dbReference>
<dbReference type="SUPFAM" id="SSF63829">
    <property type="entry name" value="Calcium-dependent phosphotriesterase"/>
    <property type="match status" value="1"/>
</dbReference>
<dbReference type="OrthoDB" id="426718at2759"/>
<name>A0A9P1DB09_9DINO</name>
<comment type="caution">
    <text evidence="2">The sequence shown here is derived from an EMBL/GenBank/DDBJ whole genome shotgun (WGS) entry which is preliminary data.</text>
</comment>
<dbReference type="EMBL" id="CAMXCT020003820">
    <property type="protein sequence ID" value="CAL1159796.1"/>
    <property type="molecule type" value="Genomic_DNA"/>
</dbReference>
<keyword evidence="5" id="KW-1185">Reference proteome</keyword>
<evidence type="ECO:0000313" key="5">
    <source>
        <dbReference type="Proteomes" id="UP001152797"/>
    </source>
</evidence>
<dbReference type="Proteomes" id="UP001152797">
    <property type="component" value="Unassembled WGS sequence"/>
</dbReference>
<evidence type="ECO:0000313" key="2">
    <source>
        <dbReference type="EMBL" id="CAI4006421.1"/>
    </source>
</evidence>
<dbReference type="EMBL" id="CAMXCT010003820">
    <property type="protein sequence ID" value="CAI4006421.1"/>
    <property type="molecule type" value="Genomic_DNA"/>
</dbReference>
<dbReference type="GO" id="GO:0006629">
    <property type="term" value="P:lipid metabolic process"/>
    <property type="evidence" value="ECO:0007669"/>
    <property type="project" value="InterPro"/>
</dbReference>
<dbReference type="SUPFAM" id="SSF53474">
    <property type="entry name" value="alpha/beta-Hydrolases"/>
    <property type="match status" value="1"/>
</dbReference>
<reference evidence="3" key="2">
    <citation type="submission" date="2024-04" db="EMBL/GenBank/DDBJ databases">
        <authorList>
            <person name="Chen Y."/>
            <person name="Shah S."/>
            <person name="Dougan E. K."/>
            <person name="Thang M."/>
            <person name="Chan C."/>
        </authorList>
    </citation>
    <scope>NUCLEOTIDE SEQUENCE [LARGE SCALE GENOMIC DNA]</scope>
</reference>
<evidence type="ECO:0000313" key="3">
    <source>
        <dbReference type="EMBL" id="CAL1159796.1"/>
    </source>
</evidence>
<dbReference type="Gene3D" id="2.130.10.10">
    <property type="entry name" value="YVTN repeat-like/Quinoprotein amine dehydrogenase"/>
    <property type="match status" value="1"/>
</dbReference>
<accession>A0A9P1DB09</accession>